<keyword evidence="1" id="KW-0812">Transmembrane</keyword>
<name>A0A4R2Q2C5_9PSEU</name>
<evidence type="ECO:0000313" key="3">
    <source>
        <dbReference type="Proteomes" id="UP000294911"/>
    </source>
</evidence>
<dbReference type="EMBL" id="SLXQ01000028">
    <property type="protein sequence ID" value="TCP40785.1"/>
    <property type="molecule type" value="Genomic_DNA"/>
</dbReference>
<evidence type="ECO:0000313" key="2">
    <source>
        <dbReference type="EMBL" id="TCP40785.1"/>
    </source>
</evidence>
<feature type="transmembrane region" description="Helical" evidence="1">
    <location>
        <begin position="27"/>
        <end position="44"/>
    </location>
</feature>
<keyword evidence="1" id="KW-1133">Transmembrane helix</keyword>
<dbReference type="Proteomes" id="UP000294911">
    <property type="component" value="Unassembled WGS sequence"/>
</dbReference>
<accession>A0A4R2Q2C5</accession>
<proteinExistence type="predicted"/>
<dbReference type="AlphaFoldDB" id="A0A4R2Q2C5"/>
<organism evidence="2 3">
    <name type="scientific">Tamaricihabitans halophyticus</name>
    <dbReference type="NCBI Taxonomy" id="1262583"/>
    <lineage>
        <taxon>Bacteria</taxon>
        <taxon>Bacillati</taxon>
        <taxon>Actinomycetota</taxon>
        <taxon>Actinomycetes</taxon>
        <taxon>Pseudonocardiales</taxon>
        <taxon>Pseudonocardiaceae</taxon>
        <taxon>Tamaricihabitans</taxon>
    </lineage>
</organism>
<gene>
    <name evidence="2" type="ORF">EV191_12835</name>
</gene>
<evidence type="ECO:0000256" key="1">
    <source>
        <dbReference type="SAM" id="Phobius"/>
    </source>
</evidence>
<keyword evidence="3" id="KW-1185">Reference proteome</keyword>
<keyword evidence="1" id="KW-0472">Membrane</keyword>
<sequence length="70" mass="7342">MVLLVHVIAAGVLLVTAVSSGSVLAWMAAGFAVLAAVAQFLLALSKPRSRSAKSVTTERRVLVTVVRPKR</sequence>
<protein>
    <submittedName>
        <fullName evidence="2">Uncharacterized protein</fullName>
    </submittedName>
</protein>
<reference evidence="2 3" key="1">
    <citation type="submission" date="2019-03" db="EMBL/GenBank/DDBJ databases">
        <title>Genomic Encyclopedia of Type Strains, Phase IV (KMG-IV): sequencing the most valuable type-strain genomes for metagenomic binning, comparative biology and taxonomic classification.</title>
        <authorList>
            <person name="Goeker M."/>
        </authorList>
    </citation>
    <scope>NUCLEOTIDE SEQUENCE [LARGE SCALE GENOMIC DNA]</scope>
    <source>
        <strain evidence="2 3">DSM 45765</strain>
    </source>
</reference>
<comment type="caution">
    <text evidence="2">The sequence shown here is derived from an EMBL/GenBank/DDBJ whole genome shotgun (WGS) entry which is preliminary data.</text>
</comment>